<keyword evidence="3" id="KW-1185">Reference proteome</keyword>
<reference evidence="2" key="1">
    <citation type="submission" date="2021-03" db="EMBL/GenBank/DDBJ databases">
        <title>Ottowia sp. 27C isolated from the cloaca of a Giant Asian pond turtle (Heosemys grandis).</title>
        <authorList>
            <person name="Spergser J."/>
            <person name="Busse H.-J."/>
        </authorList>
    </citation>
    <scope>NUCLEOTIDE SEQUENCE</scope>
    <source>
        <strain evidence="2">27C</strain>
    </source>
</reference>
<proteinExistence type="predicted"/>
<organism evidence="2 3">
    <name type="scientific">Ottowia testudinis</name>
    <dbReference type="NCBI Taxonomy" id="2816950"/>
    <lineage>
        <taxon>Bacteria</taxon>
        <taxon>Pseudomonadati</taxon>
        <taxon>Pseudomonadota</taxon>
        <taxon>Betaproteobacteria</taxon>
        <taxon>Burkholderiales</taxon>
        <taxon>Comamonadaceae</taxon>
        <taxon>Ottowia</taxon>
    </lineage>
</organism>
<dbReference type="EMBL" id="CP071796">
    <property type="protein sequence ID" value="QTD45981.1"/>
    <property type="molecule type" value="Genomic_DNA"/>
</dbReference>
<keyword evidence="1" id="KW-0732">Signal</keyword>
<dbReference type="Gene3D" id="2.60.120.380">
    <property type="match status" value="1"/>
</dbReference>
<name>A0A975CHM2_9BURK</name>
<dbReference type="KEGG" id="otd:J1M35_03455"/>
<accession>A0A975CHM2</accession>
<sequence>MTRPVRHLALAAALICLSAAPAWAQREAPSRTTQVQFQRGATDATYSGTLRGLAMHNYRFTARKGQVLNATLDSPSADVEAIVYHIGRDGVAVNPVDDPLGLENQTLPYNGRYEIRVLQTRNGARKGGAGHPYTLNIAITNANAATAAAPAAAAGVDTTPELEKAAWITYRCNGGKALKVRYHYGEASARAQVQLDDRSTTLMYGPDSNADMTVFEGSGLKWSIENLPPARRLHAKGGMLTRASTQVVSGQKTAVDEIQRKGCDPVR</sequence>
<feature type="signal peptide" evidence="1">
    <location>
        <begin position="1"/>
        <end position="24"/>
    </location>
</feature>
<protein>
    <submittedName>
        <fullName evidence="2">Uncharacterized protein</fullName>
    </submittedName>
</protein>
<evidence type="ECO:0000313" key="2">
    <source>
        <dbReference type="EMBL" id="QTD45981.1"/>
    </source>
</evidence>
<feature type="chain" id="PRO_5037974617" evidence="1">
    <location>
        <begin position="25"/>
        <end position="267"/>
    </location>
</feature>
<evidence type="ECO:0000313" key="3">
    <source>
        <dbReference type="Proteomes" id="UP000663903"/>
    </source>
</evidence>
<dbReference type="AlphaFoldDB" id="A0A975CHM2"/>
<gene>
    <name evidence="2" type="ORF">J1M35_03455</name>
</gene>
<dbReference type="RefSeq" id="WP_208009842.1">
    <property type="nucleotide sequence ID" value="NZ_CP071796.1"/>
</dbReference>
<evidence type="ECO:0000256" key="1">
    <source>
        <dbReference type="SAM" id="SignalP"/>
    </source>
</evidence>
<dbReference type="Proteomes" id="UP000663903">
    <property type="component" value="Chromosome"/>
</dbReference>